<dbReference type="InterPro" id="IPR029058">
    <property type="entry name" value="AB_hydrolase_fold"/>
</dbReference>
<dbReference type="PANTHER" id="PTHR43798:SF31">
    <property type="entry name" value="AB HYDROLASE SUPERFAMILY PROTEIN YCLE"/>
    <property type="match status" value="1"/>
</dbReference>
<protein>
    <submittedName>
        <fullName evidence="3">Alpha/beta hydrolase</fullName>
    </submittedName>
</protein>
<keyword evidence="4" id="KW-1185">Reference proteome</keyword>
<organism evidence="3 4">
    <name type="scientific">Emticicia agri</name>
    <dbReference type="NCBI Taxonomy" id="2492393"/>
    <lineage>
        <taxon>Bacteria</taxon>
        <taxon>Pseudomonadati</taxon>
        <taxon>Bacteroidota</taxon>
        <taxon>Cytophagia</taxon>
        <taxon>Cytophagales</taxon>
        <taxon>Leadbetterellaceae</taxon>
        <taxon>Emticicia</taxon>
    </lineage>
</organism>
<evidence type="ECO:0000259" key="2">
    <source>
        <dbReference type="Pfam" id="PF12697"/>
    </source>
</evidence>
<gene>
    <name evidence="3" type="ORF">EWM59_25245</name>
</gene>
<proteinExistence type="predicted"/>
<name>A0A4Q5LTI5_9BACT</name>
<dbReference type="Pfam" id="PF12697">
    <property type="entry name" value="Abhydrolase_6"/>
    <property type="match status" value="1"/>
</dbReference>
<accession>A0A4Q5LTI5</accession>
<evidence type="ECO:0000256" key="1">
    <source>
        <dbReference type="ARBA" id="ARBA00022801"/>
    </source>
</evidence>
<comment type="caution">
    <text evidence="3">The sequence shown here is derived from an EMBL/GenBank/DDBJ whole genome shotgun (WGS) entry which is preliminary data.</text>
</comment>
<dbReference type="PANTHER" id="PTHR43798">
    <property type="entry name" value="MONOACYLGLYCEROL LIPASE"/>
    <property type="match status" value="1"/>
</dbReference>
<dbReference type="Proteomes" id="UP000293162">
    <property type="component" value="Unassembled WGS sequence"/>
</dbReference>
<reference evidence="3 4" key="1">
    <citation type="submission" date="2019-02" db="EMBL/GenBank/DDBJ databases">
        <title>Bacterial novel species Emticicia sp. 17J42-9 isolated from soil.</title>
        <authorList>
            <person name="Jung H.-Y."/>
        </authorList>
    </citation>
    <scope>NUCLEOTIDE SEQUENCE [LARGE SCALE GENOMIC DNA]</scope>
    <source>
        <strain evidence="3 4">17J42-9</strain>
    </source>
</reference>
<evidence type="ECO:0000313" key="4">
    <source>
        <dbReference type="Proteomes" id="UP000293162"/>
    </source>
</evidence>
<dbReference type="GO" id="GO:0016787">
    <property type="term" value="F:hydrolase activity"/>
    <property type="evidence" value="ECO:0007669"/>
    <property type="project" value="UniProtKB-KW"/>
</dbReference>
<dbReference type="Gene3D" id="3.40.50.1820">
    <property type="entry name" value="alpha/beta hydrolase"/>
    <property type="match status" value="1"/>
</dbReference>
<dbReference type="OrthoDB" id="9780932at2"/>
<dbReference type="GO" id="GO:0016020">
    <property type="term" value="C:membrane"/>
    <property type="evidence" value="ECO:0007669"/>
    <property type="project" value="TreeGrafter"/>
</dbReference>
<dbReference type="PRINTS" id="PR00111">
    <property type="entry name" value="ABHYDROLASE"/>
</dbReference>
<evidence type="ECO:0000313" key="3">
    <source>
        <dbReference type="EMBL" id="RYU92825.1"/>
    </source>
</evidence>
<dbReference type="InterPro" id="IPR050266">
    <property type="entry name" value="AB_hydrolase_sf"/>
</dbReference>
<feature type="domain" description="AB hydrolase-1" evidence="2">
    <location>
        <begin position="104"/>
        <end position="331"/>
    </location>
</feature>
<keyword evidence="1 3" id="KW-0378">Hydrolase</keyword>
<dbReference type="EMBL" id="SEWF01000070">
    <property type="protein sequence ID" value="RYU92825.1"/>
    <property type="molecule type" value="Genomic_DNA"/>
</dbReference>
<dbReference type="SUPFAM" id="SSF53474">
    <property type="entry name" value="alpha/beta-Hydrolases"/>
    <property type="match status" value="1"/>
</dbReference>
<dbReference type="AlphaFoldDB" id="A0A4Q5LTI5"/>
<dbReference type="InterPro" id="IPR000073">
    <property type="entry name" value="AB_hydrolase_1"/>
</dbReference>
<sequence>MFIIKTLCKFFSWGKKRYMARIFMPTIHSVPYLRTPIKYIMNRLTKLLNVLILVLPMACTNPANTYSTIDSTAIPKDSTAENFKIEDKGVNIAYDDSKKGDTTLVFIHGWGINKTYWKNQDTAFSKHFRVVAIDLPGFGESGKNRKSWKVEDYANDVSAVLNGLDLKNVILIGHSMSGAIALEAALNNQPRVIGLVGIDNFNTYGAKETPQTQKEIEQFFKAARTDYKKTVSAYVTQALFAPSTPKSIRKRVTDDIANADSTIALDCMEQSFSYPTDAKLKTLKMPLYLINSSANPTDTLAFRRNGIAYRFFNVGKTGHYPMLEKPEKFNALLEQVIEDIKTTKKQILKI</sequence>